<protein>
    <submittedName>
        <fullName evidence="2">Uncharacterized protein</fullName>
    </submittedName>
</protein>
<name>A0A9P4RAH1_9PLEO</name>
<accession>A0A9P4RAH1</accession>
<sequence length="395" mass="44561">MDAERSKNIRGGDDQGDGTWLELDEWVGPPRINRVDHDTSVSGYQNSPFLQHSVAAVDVYGFRLCHKCIMTPESDGLPCPWEFIHFYYYAVFDSSDEQSRKNLKEAARSGRVNDGPAYEQELEKGTIAFLKVPAAMNSCPRCDQRTTKLDGDDCKTTETDESLALIAQNYIQRNSIRQRLERISKDGSNHHFVPSALEWACPKCSVSVRSDRTDQQKKKLEAWRKHVRHYDGKADRLNNVKSRPYKRVKFYTGDNIIERYCIINTFRNGLKCENRRFGEGPIIESSGQPCQYVYSGKVPEFSSTERCLPGETTFVDESFPNPTSQPPPSHSSGPAQISQDPQRESSKSSQAREPQPGNGAAPESTARPSSPRKRISINSLLNASNRGPRLSRYSL</sequence>
<proteinExistence type="predicted"/>
<organism evidence="2 3">
    <name type="scientific">Polyplosphaeria fusca</name>
    <dbReference type="NCBI Taxonomy" id="682080"/>
    <lineage>
        <taxon>Eukaryota</taxon>
        <taxon>Fungi</taxon>
        <taxon>Dikarya</taxon>
        <taxon>Ascomycota</taxon>
        <taxon>Pezizomycotina</taxon>
        <taxon>Dothideomycetes</taxon>
        <taxon>Pleosporomycetidae</taxon>
        <taxon>Pleosporales</taxon>
        <taxon>Tetraplosphaeriaceae</taxon>
        <taxon>Polyplosphaeria</taxon>
    </lineage>
</organism>
<evidence type="ECO:0000256" key="1">
    <source>
        <dbReference type="SAM" id="MobiDB-lite"/>
    </source>
</evidence>
<feature type="compositionally biased region" description="Polar residues" evidence="1">
    <location>
        <begin position="376"/>
        <end position="385"/>
    </location>
</feature>
<evidence type="ECO:0000313" key="3">
    <source>
        <dbReference type="Proteomes" id="UP000799444"/>
    </source>
</evidence>
<evidence type="ECO:0000313" key="2">
    <source>
        <dbReference type="EMBL" id="KAF2740290.1"/>
    </source>
</evidence>
<reference evidence="2" key="1">
    <citation type="journal article" date="2020" name="Stud. Mycol.">
        <title>101 Dothideomycetes genomes: a test case for predicting lifestyles and emergence of pathogens.</title>
        <authorList>
            <person name="Haridas S."/>
            <person name="Albert R."/>
            <person name="Binder M."/>
            <person name="Bloem J."/>
            <person name="Labutti K."/>
            <person name="Salamov A."/>
            <person name="Andreopoulos B."/>
            <person name="Baker S."/>
            <person name="Barry K."/>
            <person name="Bills G."/>
            <person name="Bluhm B."/>
            <person name="Cannon C."/>
            <person name="Castanera R."/>
            <person name="Culley D."/>
            <person name="Daum C."/>
            <person name="Ezra D."/>
            <person name="Gonzalez J."/>
            <person name="Henrissat B."/>
            <person name="Kuo A."/>
            <person name="Liang C."/>
            <person name="Lipzen A."/>
            <person name="Lutzoni F."/>
            <person name="Magnuson J."/>
            <person name="Mondo S."/>
            <person name="Nolan M."/>
            <person name="Ohm R."/>
            <person name="Pangilinan J."/>
            <person name="Park H.-J."/>
            <person name="Ramirez L."/>
            <person name="Alfaro M."/>
            <person name="Sun H."/>
            <person name="Tritt A."/>
            <person name="Yoshinaga Y."/>
            <person name="Zwiers L.-H."/>
            <person name="Turgeon B."/>
            <person name="Goodwin S."/>
            <person name="Spatafora J."/>
            <person name="Crous P."/>
            <person name="Grigoriev I."/>
        </authorList>
    </citation>
    <scope>NUCLEOTIDE SEQUENCE</scope>
    <source>
        <strain evidence="2">CBS 125425</strain>
    </source>
</reference>
<dbReference type="EMBL" id="ML996101">
    <property type="protein sequence ID" value="KAF2740290.1"/>
    <property type="molecule type" value="Genomic_DNA"/>
</dbReference>
<gene>
    <name evidence="2" type="ORF">EJ04DRAFT_519059</name>
</gene>
<feature type="region of interest" description="Disordered" evidence="1">
    <location>
        <begin position="312"/>
        <end position="395"/>
    </location>
</feature>
<dbReference type="Proteomes" id="UP000799444">
    <property type="component" value="Unassembled WGS sequence"/>
</dbReference>
<feature type="compositionally biased region" description="Polar residues" evidence="1">
    <location>
        <begin position="330"/>
        <end position="340"/>
    </location>
</feature>
<keyword evidence="3" id="KW-1185">Reference proteome</keyword>
<comment type="caution">
    <text evidence="2">The sequence shown here is derived from an EMBL/GenBank/DDBJ whole genome shotgun (WGS) entry which is preliminary data.</text>
</comment>
<dbReference type="AlphaFoldDB" id="A0A9P4RAH1"/>